<evidence type="ECO:0000259" key="13">
    <source>
        <dbReference type="Pfam" id="PF08546"/>
    </source>
</evidence>
<dbReference type="SUPFAM" id="SSF51735">
    <property type="entry name" value="NAD(P)-binding Rossmann-fold domains"/>
    <property type="match status" value="1"/>
</dbReference>
<dbReference type="InterPro" id="IPR003710">
    <property type="entry name" value="ApbA"/>
</dbReference>
<evidence type="ECO:0000256" key="10">
    <source>
        <dbReference type="ARBA" id="ARBA00048793"/>
    </source>
</evidence>
<evidence type="ECO:0000256" key="7">
    <source>
        <dbReference type="ARBA" id="ARBA00022857"/>
    </source>
</evidence>
<keyword evidence="6 11" id="KW-0566">Pantothenate biosynthesis</keyword>
<dbReference type="InterPro" id="IPR036291">
    <property type="entry name" value="NAD(P)-bd_dom_sf"/>
</dbReference>
<dbReference type="Pfam" id="PF08546">
    <property type="entry name" value="ApbA_C"/>
    <property type="match status" value="1"/>
</dbReference>
<keyword evidence="7 11" id="KW-0521">NADP</keyword>
<comment type="function">
    <text evidence="1 11">Catalyzes the NADPH-dependent reduction of ketopantoate into pantoic acid.</text>
</comment>
<evidence type="ECO:0000256" key="6">
    <source>
        <dbReference type="ARBA" id="ARBA00022655"/>
    </source>
</evidence>
<comment type="pathway">
    <text evidence="2 11">Cofactor biosynthesis; (R)-pantothenate biosynthesis; (R)-pantoate from 3-methyl-2-oxobutanoate: step 2/2.</text>
</comment>
<evidence type="ECO:0000256" key="1">
    <source>
        <dbReference type="ARBA" id="ARBA00002919"/>
    </source>
</evidence>
<evidence type="ECO:0000256" key="2">
    <source>
        <dbReference type="ARBA" id="ARBA00004994"/>
    </source>
</evidence>
<dbReference type="InterPro" id="IPR008927">
    <property type="entry name" value="6-PGluconate_DH-like_C_sf"/>
</dbReference>
<feature type="domain" description="Ketopantoate reductase C-terminal" evidence="13">
    <location>
        <begin position="189"/>
        <end position="310"/>
    </location>
</feature>
<evidence type="ECO:0000256" key="11">
    <source>
        <dbReference type="RuleBase" id="RU362068"/>
    </source>
</evidence>
<dbReference type="Pfam" id="PF02558">
    <property type="entry name" value="ApbA"/>
    <property type="match status" value="1"/>
</dbReference>
<dbReference type="Gene3D" id="3.40.50.720">
    <property type="entry name" value="NAD(P)-binding Rossmann-like Domain"/>
    <property type="match status" value="1"/>
</dbReference>
<evidence type="ECO:0000259" key="12">
    <source>
        <dbReference type="Pfam" id="PF02558"/>
    </source>
</evidence>
<feature type="domain" description="Ketopantoate reductase N-terminal" evidence="12">
    <location>
        <begin position="5"/>
        <end position="162"/>
    </location>
</feature>
<dbReference type="InterPro" id="IPR013752">
    <property type="entry name" value="KPA_reductase"/>
</dbReference>
<evidence type="ECO:0000256" key="4">
    <source>
        <dbReference type="ARBA" id="ARBA00013014"/>
    </source>
</evidence>
<dbReference type="Gene3D" id="1.10.1040.10">
    <property type="entry name" value="N-(1-d-carboxylethyl)-l-norvaline Dehydrogenase, domain 2"/>
    <property type="match status" value="1"/>
</dbReference>
<evidence type="ECO:0000256" key="3">
    <source>
        <dbReference type="ARBA" id="ARBA00007870"/>
    </source>
</evidence>
<keyword evidence="15" id="KW-1185">Reference proteome</keyword>
<protein>
    <recommendedName>
        <fullName evidence="5 11">2-dehydropantoate 2-reductase</fullName>
        <ecNumber evidence="4 11">1.1.1.169</ecNumber>
    </recommendedName>
    <alternativeName>
        <fullName evidence="9 11">Ketopantoate reductase</fullName>
    </alternativeName>
</protein>
<comment type="similarity">
    <text evidence="3 11">Belongs to the ketopantoate reductase family.</text>
</comment>
<evidence type="ECO:0000256" key="9">
    <source>
        <dbReference type="ARBA" id="ARBA00032024"/>
    </source>
</evidence>
<gene>
    <name evidence="14" type="primary">txxe 1409-panE2</name>
    <name evidence="14" type="ORF">TXXE_07115</name>
</gene>
<evidence type="ECO:0000256" key="5">
    <source>
        <dbReference type="ARBA" id="ARBA00019465"/>
    </source>
</evidence>
<dbReference type="PANTHER" id="PTHR43765">
    <property type="entry name" value="2-DEHYDROPANTOATE 2-REDUCTASE-RELATED"/>
    <property type="match status" value="1"/>
</dbReference>
<dbReference type="EC" id="1.1.1.169" evidence="4 11"/>
<accession>A0ABN7RUL7</accession>
<evidence type="ECO:0000256" key="8">
    <source>
        <dbReference type="ARBA" id="ARBA00023002"/>
    </source>
</evidence>
<keyword evidence="8 11" id="KW-0560">Oxidoreductase</keyword>
<organism evidence="14 15">
    <name type="scientific">Thermobacillus xylanilyticus</name>
    <dbReference type="NCBI Taxonomy" id="76633"/>
    <lineage>
        <taxon>Bacteria</taxon>
        <taxon>Bacillati</taxon>
        <taxon>Bacillota</taxon>
        <taxon>Bacilli</taxon>
        <taxon>Bacillales</taxon>
        <taxon>Paenibacillaceae</taxon>
        <taxon>Thermobacillus</taxon>
    </lineage>
</organism>
<dbReference type="InterPro" id="IPR050838">
    <property type="entry name" value="Ketopantoate_reductase"/>
</dbReference>
<dbReference type="SUPFAM" id="SSF48179">
    <property type="entry name" value="6-phosphogluconate dehydrogenase C-terminal domain-like"/>
    <property type="match status" value="1"/>
</dbReference>
<evidence type="ECO:0000313" key="15">
    <source>
        <dbReference type="Proteomes" id="UP000681526"/>
    </source>
</evidence>
<name>A0ABN7RUL7_THEXY</name>
<sequence length="329" mass="34551">MLVEIAGGGAIGLAWAVRLAAAGVGTRLWTRTREQAALIREGGATLAVGDGMVRAAPDARPAEPEAAAEAAAADAGRERWIIAAMKSHQLTGESAVRFLRTLAGVERAPVICLANGIGHMEYLASRMPEMPLLHAVTTEGALREGPAAVRLTGEGRTVIGMHPAIGRKRQILLVDTLSAAGIAAVLSNNIMDHVYGKLLVNAVVNPLTALFRVKNGELPGDPVRRRLMRALFHETLAVLKAAGMRTDGGEWDRLLDVIRRTADNRSSMLVDVEAGRPTEIDAINGGVARLARKAGIAAPLNEAVAALVGAIGPNEPGGGLEPWEHYGKS</sequence>
<evidence type="ECO:0000313" key="14">
    <source>
        <dbReference type="EMBL" id="CAG5083672.1"/>
    </source>
</evidence>
<dbReference type="Proteomes" id="UP000681526">
    <property type="component" value="Unassembled WGS sequence"/>
</dbReference>
<dbReference type="NCBIfam" id="TIGR00745">
    <property type="entry name" value="apbA_panE"/>
    <property type="match status" value="1"/>
</dbReference>
<dbReference type="InterPro" id="IPR013332">
    <property type="entry name" value="KPR_N"/>
</dbReference>
<proteinExistence type="inferred from homology"/>
<comment type="catalytic activity">
    <reaction evidence="10 11">
        <text>(R)-pantoate + NADP(+) = 2-dehydropantoate + NADPH + H(+)</text>
        <dbReference type="Rhea" id="RHEA:16233"/>
        <dbReference type="ChEBI" id="CHEBI:11561"/>
        <dbReference type="ChEBI" id="CHEBI:15378"/>
        <dbReference type="ChEBI" id="CHEBI:15980"/>
        <dbReference type="ChEBI" id="CHEBI:57783"/>
        <dbReference type="ChEBI" id="CHEBI:58349"/>
        <dbReference type="EC" id="1.1.1.169"/>
    </reaction>
</comment>
<comment type="caution">
    <text evidence="14">The sequence shown here is derived from an EMBL/GenBank/DDBJ whole genome shotgun (WGS) entry which is preliminary data.</text>
</comment>
<dbReference type="EMBL" id="CAJRAY010000032">
    <property type="protein sequence ID" value="CAG5083672.1"/>
    <property type="molecule type" value="Genomic_DNA"/>
</dbReference>
<dbReference type="PANTHER" id="PTHR43765:SF2">
    <property type="entry name" value="2-DEHYDROPANTOATE 2-REDUCTASE"/>
    <property type="match status" value="1"/>
</dbReference>
<dbReference type="InterPro" id="IPR013328">
    <property type="entry name" value="6PGD_dom2"/>
</dbReference>
<reference evidence="14 15" key="1">
    <citation type="submission" date="2021-04" db="EMBL/GenBank/DDBJ databases">
        <authorList>
            <person name="Rakotoarivonina H."/>
        </authorList>
    </citation>
    <scope>NUCLEOTIDE SEQUENCE [LARGE SCALE GENOMIC DNA]</scope>
    <source>
        <strain evidence="14 15">XE</strain>
    </source>
</reference>